<feature type="binding site" evidence="12">
    <location>
        <position position="310"/>
    </location>
    <ligand>
        <name>substrate</name>
    </ligand>
</feature>
<feature type="binding site" evidence="12">
    <location>
        <position position="293"/>
    </location>
    <ligand>
        <name>a divalent metal cation</name>
        <dbReference type="ChEBI" id="CHEBI:60240"/>
        <note>ligand shared between dimeric partners</note>
    </ligand>
</feature>
<feature type="binding site" evidence="13 14">
    <location>
        <position position="482"/>
    </location>
    <ligand>
        <name>S-adenosyl-L-methionine</name>
        <dbReference type="ChEBI" id="CHEBI:59789"/>
    </ligand>
</feature>
<evidence type="ECO:0000256" key="3">
    <source>
        <dbReference type="ARBA" id="ARBA00022603"/>
    </source>
</evidence>
<keyword evidence="12" id="KW-0170">Cobalt</keyword>
<dbReference type="InterPro" id="IPR029063">
    <property type="entry name" value="SAM-dependent_MTases_sf"/>
</dbReference>
<feature type="binding site" evidence="12">
    <location>
        <position position="158"/>
    </location>
    <ligand>
        <name>substrate</name>
    </ligand>
</feature>
<dbReference type="InterPro" id="IPR020596">
    <property type="entry name" value="rRNA_Ade_Mease_Trfase_CS"/>
</dbReference>
<feature type="binding site" evidence="13 14">
    <location>
        <position position="413"/>
    </location>
    <ligand>
        <name>S-adenosyl-L-methionine</name>
        <dbReference type="ChEBI" id="CHEBI:59789"/>
    </ligand>
</feature>
<sequence>MIGGFSLSKLAQQVKAPNAVTPLQLPLALTQGDPAGIGPDIALAAWARRDELGVPPFLFIGDPDVLTSRANILGMAVNVVSCEAEEAFSAFASALPVLPIPVGFEVQAGQPHVGAAHSTIKAIETAVSLTVARKAAAVVTNPIAKSVLYEAGFGFPGHTEFLADLALKHTGQAARPVMMIAGPKLRVVPVTIHIPIKDVASALTEELIIDTCRIVANDLKSKFGMDAPRLAVAGLNPHAGEDGAIGAEDRDIIHPATMQLRKDGIDAFGPLPADTMFHDAARQRYDVAICMYHDQGLIPAKALGFDDSVNVTLGLPFIRTSPDHGTAFGIAGQGIAKPSSLVAALKMAADIAVRAGLLMAAIDGLPPLRDVIQRHGLDAKKSLGQNFLFDLNLTQKIARTAGPLDGVTVFEVGPGPGGLTRAILSLGAKKVIAVERDSRCLPALAEIADHYPGRLEVIEGDALKTDFEALVPKGEPVRIIANLPYNVGTQLLVNWLLPKQWPPFWLSMTLMFQKEVGQRIVAEEGDNHYGRLGVLAGWRTVPEMAFDVPPQAFSPPPKVTSTVVHLLPKEKPLACDVDKLEKVTEAAFGQRRKMLRQSVKSIGGEALLEKAGIDPTRRAETLSVEEFVRLANSL</sequence>
<dbReference type="GO" id="GO:0032259">
    <property type="term" value="P:methylation"/>
    <property type="evidence" value="ECO:0007669"/>
    <property type="project" value="UniProtKB-KW"/>
</dbReference>
<feature type="binding site" evidence="12">
    <location>
        <position position="319"/>
    </location>
    <ligand>
        <name>substrate</name>
    </ligand>
</feature>
<feature type="binding site" evidence="13 14">
    <location>
        <position position="386"/>
    </location>
    <ligand>
        <name>S-adenosyl-L-methionine</name>
        <dbReference type="ChEBI" id="CHEBI:59789"/>
    </ligand>
</feature>
<dbReference type="NCBIfam" id="TIGR00755">
    <property type="entry name" value="ksgA"/>
    <property type="match status" value="1"/>
</dbReference>
<dbReference type="EC" id="2.1.1.182" evidence="13"/>
<keyword evidence="11 12" id="KW-0664">Pyridoxine biosynthesis</keyword>
<gene>
    <name evidence="12" type="primary">pdxA</name>
    <name evidence="13" type="synonym">ksgA</name>
    <name evidence="13" type="synonym">rsmA</name>
    <name evidence="16" type="ORF">QE408_002807</name>
</gene>
<keyword evidence="12" id="KW-0862">Zinc</keyword>
<dbReference type="Gene3D" id="3.40.718.10">
    <property type="entry name" value="Isopropylmalate Dehydrogenase"/>
    <property type="match status" value="1"/>
</dbReference>
<keyword evidence="3 13" id="KW-0489">Methyltransferase</keyword>
<keyword evidence="2 13" id="KW-0698">rRNA processing</keyword>
<dbReference type="InterPro" id="IPR001737">
    <property type="entry name" value="KsgA/Erm"/>
</dbReference>
<feature type="binding site" evidence="12">
    <location>
        <position position="193"/>
    </location>
    <ligand>
        <name>a divalent metal cation</name>
        <dbReference type="ChEBI" id="CHEBI:60240"/>
        <note>ligand shared between dimeric partners</note>
    </ligand>
</feature>
<dbReference type="Gene3D" id="3.40.50.150">
    <property type="entry name" value="Vaccinia Virus protein VP39"/>
    <property type="match status" value="1"/>
</dbReference>
<dbReference type="Pfam" id="PF04166">
    <property type="entry name" value="PdxA"/>
    <property type="match status" value="1"/>
</dbReference>
<dbReference type="HAMAP" id="MF_00536">
    <property type="entry name" value="PdxA"/>
    <property type="match status" value="1"/>
</dbReference>
<evidence type="ECO:0000256" key="14">
    <source>
        <dbReference type="PROSITE-ProRule" id="PRU01026"/>
    </source>
</evidence>
<dbReference type="PROSITE" id="PS51689">
    <property type="entry name" value="SAM_RNA_A_N6_MT"/>
    <property type="match status" value="1"/>
</dbReference>
<evidence type="ECO:0000256" key="5">
    <source>
        <dbReference type="ARBA" id="ARBA00022691"/>
    </source>
</evidence>
<feature type="binding site" evidence="12">
    <location>
        <position position="159"/>
    </location>
    <ligand>
        <name>substrate</name>
    </ligand>
</feature>
<comment type="similarity">
    <text evidence="13">Belongs to the class I-like SAM-binding methyltransferase superfamily. rRNA adenine N(6)-methyltransferase family. RsmA subfamily.</text>
</comment>
<comment type="catalytic activity">
    <reaction evidence="12">
        <text>4-(phosphooxy)-L-threonine + NAD(+) = 3-amino-2-oxopropyl phosphate + CO2 + NADH</text>
        <dbReference type="Rhea" id="RHEA:32275"/>
        <dbReference type="ChEBI" id="CHEBI:16526"/>
        <dbReference type="ChEBI" id="CHEBI:57279"/>
        <dbReference type="ChEBI" id="CHEBI:57540"/>
        <dbReference type="ChEBI" id="CHEBI:57945"/>
        <dbReference type="ChEBI" id="CHEBI:58452"/>
        <dbReference type="EC" id="1.1.1.262"/>
    </reaction>
</comment>
<dbReference type="PANTHER" id="PTHR30004">
    <property type="entry name" value="4-HYDROXYTHREONINE-4-PHOSPHATE DEHYDROGENASE"/>
    <property type="match status" value="1"/>
</dbReference>
<organism evidence="16 17">
    <name type="scientific">Agrobacterium larrymoorei</name>
    <dbReference type="NCBI Taxonomy" id="160699"/>
    <lineage>
        <taxon>Bacteria</taxon>
        <taxon>Pseudomonadati</taxon>
        <taxon>Pseudomonadota</taxon>
        <taxon>Alphaproteobacteria</taxon>
        <taxon>Hyphomicrobiales</taxon>
        <taxon>Rhizobiaceae</taxon>
        <taxon>Rhizobium/Agrobacterium group</taxon>
        <taxon>Agrobacterium</taxon>
    </lineage>
</organism>
<dbReference type="GO" id="GO:0008168">
    <property type="term" value="F:methyltransferase activity"/>
    <property type="evidence" value="ECO:0007669"/>
    <property type="project" value="UniProtKB-KW"/>
</dbReference>
<dbReference type="SUPFAM" id="SSF53335">
    <property type="entry name" value="S-adenosyl-L-methionine-dependent methyltransferases"/>
    <property type="match status" value="1"/>
</dbReference>
<comment type="pathway">
    <text evidence="12">Cofactor biosynthesis; pyridoxine 5'-phosphate biosynthesis; pyridoxine 5'-phosphate from D-erythrose 4-phosphate: step 4/5.</text>
</comment>
<dbReference type="EC" id="1.1.1.262" evidence="12"/>
<feature type="binding site" evidence="12">
    <location>
        <position position="238"/>
    </location>
    <ligand>
        <name>a divalent metal cation</name>
        <dbReference type="ChEBI" id="CHEBI:60240"/>
        <note>ligand shared between dimeric partners</note>
    </ligand>
</feature>
<dbReference type="SUPFAM" id="SSF53659">
    <property type="entry name" value="Isocitrate/Isopropylmalate dehydrogenase-like"/>
    <property type="match status" value="1"/>
</dbReference>
<dbReference type="NCBIfam" id="NF003699">
    <property type="entry name" value="PRK05312.1"/>
    <property type="match status" value="1"/>
</dbReference>
<reference evidence="16 17" key="1">
    <citation type="submission" date="2023-07" db="EMBL/GenBank/DDBJ databases">
        <title>Functional and genomic diversity of the sorghum phyllosphere microbiome.</title>
        <authorList>
            <person name="Shade A."/>
        </authorList>
    </citation>
    <scope>NUCLEOTIDE SEQUENCE [LARGE SCALE GENOMIC DNA]</scope>
    <source>
        <strain evidence="16 17">SORGH_AS_1126</strain>
    </source>
</reference>
<evidence type="ECO:0000256" key="11">
    <source>
        <dbReference type="ARBA" id="ARBA00023096"/>
    </source>
</evidence>
<evidence type="ECO:0000256" key="4">
    <source>
        <dbReference type="ARBA" id="ARBA00022679"/>
    </source>
</evidence>
<evidence type="ECO:0000256" key="10">
    <source>
        <dbReference type="ARBA" id="ARBA00023027"/>
    </source>
</evidence>
<dbReference type="NCBIfam" id="TIGR00557">
    <property type="entry name" value="pdxA"/>
    <property type="match status" value="1"/>
</dbReference>
<dbReference type="InterPro" id="IPR005255">
    <property type="entry name" value="PdxA_fam"/>
</dbReference>
<keyword evidence="5 13" id="KW-0949">S-adenosyl-L-methionine</keyword>
<evidence type="ECO:0000256" key="6">
    <source>
        <dbReference type="ARBA" id="ARBA00022723"/>
    </source>
</evidence>
<keyword evidence="17" id="KW-1185">Reference proteome</keyword>
<feature type="binding site" evidence="13 14">
    <location>
        <position position="435"/>
    </location>
    <ligand>
        <name>S-adenosyl-L-methionine</name>
        <dbReference type="ChEBI" id="CHEBI:59789"/>
    </ligand>
</feature>
<dbReference type="SMART" id="SM00650">
    <property type="entry name" value="rADc"/>
    <property type="match status" value="1"/>
</dbReference>
<comment type="function">
    <text evidence="13">Specifically dimethylates two adjacent adenosines (A1518 and A1519) in the loop of a conserved hairpin near the 3'-end of 16S rRNA in the 30S particle. May play a critical role in biogenesis of 30S subunits.</text>
</comment>
<comment type="catalytic activity">
    <reaction evidence="13">
        <text>adenosine(1518)/adenosine(1519) in 16S rRNA + 4 S-adenosyl-L-methionine = N(6)-dimethyladenosine(1518)/N(6)-dimethyladenosine(1519) in 16S rRNA + 4 S-adenosyl-L-homocysteine + 4 H(+)</text>
        <dbReference type="Rhea" id="RHEA:19609"/>
        <dbReference type="Rhea" id="RHEA-COMP:10232"/>
        <dbReference type="Rhea" id="RHEA-COMP:10233"/>
        <dbReference type="ChEBI" id="CHEBI:15378"/>
        <dbReference type="ChEBI" id="CHEBI:57856"/>
        <dbReference type="ChEBI" id="CHEBI:59789"/>
        <dbReference type="ChEBI" id="CHEBI:74411"/>
        <dbReference type="ChEBI" id="CHEBI:74493"/>
        <dbReference type="EC" id="2.1.1.182"/>
    </reaction>
</comment>
<feature type="binding site" evidence="12">
    <location>
        <position position="301"/>
    </location>
    <ligand>
        <name>substrate</name>
    </ligand>
</feature>
<comment type="cofactor">
    <cofactor evidence="12">
        <name>Zn(2+)</name>
        <dbReference type="ChEBI" id="CHEBI:29105"/>
    </cofactor>
    <cofactor evidence="12">
        <name>Mg(2+)</name>
        <dbReference type="ChEBI" id="CHEBI:18420"/>
    </cofactor>
    <cofactor evidence="12">
        <name>Co(2+)</name>
        <dbReference type="ChEBI" id="CHEBI:48828"/>
    </cofactor>
    <text evidence="12">Binds 1 divalent metal cation per subunit. Can use ions such as Zn(2+), Mg(2+) or Co(2+).</text>
</comment>
<evidence type="ECO:0000256" key="12">
    <source>
        <dbReference type="HAMAP-Rule" id="MF_00536"/>
    </source>
</evidence>
<feature type="domain" description="Ribosomal RNA adenine methylase transferase N-terminal" evidence="15">
    <location>
        <begin position="393"/>
        <end position="570"/>
    </location>
</feature>
<dbReference type="InterPro" id="IPR011530">
    <property type="entry name" value="rRNA_adenine_dimethylase"/>
</dbReference>
<dbReference type="InterPro" id="IPR023165">
    <property type="entry name" value="rRNA_Ade_diMease-like_C"/>
</dbReference>
<keyword evidence="6 12" id="KW-0479">Metal-binding</keyword>
<accession>A0ABU0UL57</accession>
<protein>
    <recommendedName>
        <fullName evidence="12 13">Multifunctional fusion protein</fullName>
    </recommendedName>
    <domain>
        <recommendedName>
            <fullName evidence="13">Ribosomal RNA small subunit methyltransferase A</fullName>
            <ecNumber evidence="13">2.1.1.182</ecNumber>
        </recommendedName>
        <alternativeName>
            <fullName evidence="13">16S rRNA (adenine(1518)-N(6)/adenine(1519)-N(6))-dimethyltransferase</fullName>
        </alternativeName>
        <alternativeName>
            <fullName evidence="13">16S rRNA dimethyladenosine transferase</fullName>
        </alternativeName>
        <alternativeName>
            <fullName evidence="13">16S rRNA dimethylase</fullName>
        </alternativeName>
        <alternativeName>
            <fullName evidence="13">S-adenosylmethionine-6-N', N'-adenosyl(rRNA) dimethyltransferase</fullName>
        </alternativeName>
    </domain>
    <domain>
        <recommendedName>
            <fullName evidence="12">4-hydroxythreonine-4-phosphate dehydrogenase</fullName>
            <ecNumber evidence="12">1.1.1.262</ecNumber>
        </recommendedName>
        <alternativeName>
            <fullName evidence="12">4-(phosphohydroxy)-L-threonine dehydrogenase</fullName>
        </alternativeName>
    </domain>
</protein>
<dbReference type="EMBL" id="JAUTBL010000002">
    <property type="protein sequence ID" value="MDQ1185664.1"/>
    <property type="molecule type" value="Genomic_DNA"/>
</dbReference>
<comment type="subunit">
    <text evidence="12">Homodimer.</text>
</comment>
<dbReference type="CDD" id="cd02440">
    <property type="entry name" value="AdoMet_MTases"/>
    <property type="match status" value="1"/>
</dbReference>
<comment type="similarity">
    <text evidence="12">Belongs to the PdxA family.</text>
</comment>
<dbReference type="PANTHER" id="PTHR30004:SF6">
    <property type="entry name" value="D-THREONATE 4-PHOSPHATE DEHYDROGENASE"/>
    <property type="match status" value="1"/>
</dbReference>
<dbReference type="InterPro" id="IPR037510">
    <property type="entry name" value="PdxA"/>
</dbReference>
<feature type="binding site" evidence="13 14">
    <location>
        <position position="461"/>
    </location>
    <ligand>
        <name>S-adenosyl-L-methionine</name>
        <dbReference type="ChEBI" id="CHEBI:59789"/>
    </ligand>
</feature>
<feature type="binding site" evidence="13 14">
    <location>
        <position position="388"/>
    </location>
    <ligand>
        <name>S-adenosyl-L-methionine</name>
        <dbReference type="ChEBI" id="CHEBI:59789"/>
    </ligand>
</feature>
<proteinExistence type="inferred from homology"/>
<dbReference type="InterPro" id="IPR020598">
    <property type="entry name" value="rRNA_Ade_methylase_Trfase_N"/>
</dbReference>
<dbReference type="Gene3D" id="1.10.8.100">
    <property type="entry name" value="Ribosomal RNA adenine dimethylase-like, domain 2"/>
    <property type="match status" value="1"/>
</dbReference>
<keyword evidence="4 13" id="KW-0808">Transferase</keyword>
<dbReference type="Pfam" id="PF00398">
    <property type="entry name" value="RrnaAD"/>
    <property type="match status" value="1"/>
</dbReference>
<keyword evidence="7 12" id="KW-0521">NADP</keyword>
<comment type="caution">
    <text evidence="16">The sequence shown here is derived from an EMBL/GenBank/DDBJ whole genome shotgun (WGS) entry which is preliminary data.</text>
</comment>
<keyword evidence="9 12" id="KW-0560">Oxidoreductase</keyword>
<comment type="miscellaneous">
    <text evidence="12">The active site is located at the dimer interface.</text>
</comment>
<evidence type="ECO:0000256" key="2">
    <source>
        <dbReference type="ARBA" id="ARBA00022552"/>
    </source>
</evidence>
<evidence type="ECO:0000256" key="13">
    <source>
        <dbReference type="HAMAP-Rule" id="MF_00607"/>
    </source>
</evidence>
<dbReference type="Proteomes" id="UP001224781">
    <property type="component" value="Unassembled WGS sequence"/>
</dbReference>
<keyword evidence="10 12" id="KW-0520">NAD</keyword>
<keyword evidence="12" id="KW-0460">Magnesium</keyword>
<evidence type="ECO:0000259" key="15">
    <source>
        <dbReference type="SMART" id="SM00650"/>
    </source>
</evidence>
<evidence type="ECO:0000313" key="17">
    <source>
        <dbReference type="Proteomes" id="UP001224781"/>
    </source>
</evidence>
<dbReference type="PROSITE" id="PS01131">
    <property type="entry name" value="RRNA_A_DIMETH"/>
    <property type="match status" value="1"/>
</dbReference>
<evidence type="ECO:0000256" key="7">
    <source>
        <dbReference type="ARBA" id="ARBA00022857"/>
    </source>
</evidence>
<comment type="function">
    <text evidence="12">Catalyzes the NAD(P)-dependent oxidation of 4-(phosphooxy)-L-threonine (HTP) into 2-amino-3-oxo-4-(phosphooxy)butyric acid which spontaneously decarboxylates to form 3-amino-2-oxopropyl phosphate (AHAP).</text>
</comment>
<comment type="subcellular location">
    <subcellularLocation>
        <location evidence="12">Cytoplasm</location>
    </subcellularLocation>
</comment>
<evidence type="ECO:0000313" key="16">
    <source>
        <dbReference type="EMBL" id="MDQ1185664.1"/>
    </source>
</evidence>
<evidence type="ECO:0000256" key="9">
    <source>
        <dbReference type="ARBA" id="ARBA00023002"/>
    </source>
</evidence>
<evidence type="ECO:0000256" key="8">
    <source>
        <dbReference type="ARBA" id="ARBA00022884"/>
    </source>
</evidence>
<keyword evidence="8 13" id="KW-0694">RNA-binding</keyword>
<dbReference type="HAMAP" id="MF_00607">
    <property type="entry name" value="16SrRNA_methyltr_A"/>
    <property type="match status" value="1"/>
</dbReference>
<name>A0ABU0UL57_9HYPH</name>
<keyword evidence="1 12" id="KW-0963">Cytoplasm</keyword>
<evidence type="ECO:0000256" key="1">
    <source>
        <dbReference type="ARBA" id="ARBA00022490"/>
    </source>
</evidence>